<dbReference type="PROSITE" id="PS50088">
    <property type="entry name" value="ANK_REPEAT"/>
    <property type="match status" value="1"/>
</dbReference>
<dbReference type="PROSITE" id="PS50297">
    <property type="entry name" value="ANK_REP_REGION"/>
    <property type="match status" value="1"/>
</dbReference>
<dbReference type="AlphaFoldDB" id="A0A1Y2SEZ5"/>
<evidence type="ECO:0000313" key="6">
    <source>
        <dbReference type="Proteomes" id="UP000194350"/>
    </source>
</evidence>
<dbReference type="Proteomes" id="UP000194350">
    <property type="component" value="Unassembled WGS sequence"/>
</dbReference>
<reference evidence="5 6" key="1">
    <citation type="submission" date="2016-10" db="EMBL/GenBank/DDBJ databases">
        <title>Systematic genetic and metabolomic analysis of Xenorhabdus and Photorhabdus spp., highlights the requirements for a dual symbiotic and pathogenic life style.</title>
        <authorList>
            <person name="Tobias N.J."/>
            <person name="Wolff H."/>
            <person name="Djahanschiri B."/>
            <person name="Pidot S.J."/>
            <person name="Stinear T.P."/>
            <person name="Ebersberger I."/>
            <person name="Bode H.B."/>
        </authorList>
    </citation>
    <scope>NUCLEOTIDE SEQUENCE [LARGE SCALE GENOMIC DNA]</scope>
    <source>
        <strain evidence="5 6">DSM 22392</strain>
    </source>
</reference>
<protein>
    <submittedName>
        <fullName evidence="5">Ankyrin repeat protein</fullName>
    </submittedName>
</protein>
<dbReference type="SUPFAM" id="SSF48403">
    <property type="entry name" value="Ankyrin repeat"/>
    <property type="match status" value="1"/>
</dbReference>
<organism evidence="5 6">
    <name type="scientific">Xenorhabdus vietnamensis</name>
    <dbReference type="NCBI Taxonomy" id="351656"/>
    <lineage>
        <taxon>Bacteria</taxon>
        <taxon>Pseudomonadati</taxon>
        <taxon>Pseudomonadota</taxon>
        <taxon>Gammaproteobacteria</taxon>
        <taxon>Enterobacterales</taxon>
        <taxon>Morganellaceae</taxon>
        <taxon>Xenorhabdus</taxon>
    </lineage>
</organism>
<comment type="caution">
    <text evidence="5">The sequence shown here is derived from an EMBL/GenBank/DDBJ whole genome shotgun (WGS) entry which is preliminary data.</text>
</comment>
<feature type="repeat" description="ANK" evidence="3">
    <location>
        <begin position="167"/>
        <end position="199"/>
    </location>
</feature>
<dbReference type="PANTHER" id="PTHR24171">
    <property type="entry name" value="ANKYRIN REPEAT DOMAIN-CONTAINING PROTEIN 39-RELATED"/>
    <property type="match status" value="1"/>
</dbReference>
<dbReference type="InterPro" id="IPR002110">
    <property type="entry name" value="Ankyrin_rpt"/>
</dbReference>
<gene>
    <name evidence="5" type="ORF">Xvie_02167</name>
</gene>
<evidence type="ECO:0000256" key="1">
    <source>
        <dbReference type="ARBA" id="ARBA00022737"/>
    </source>
</evidence>
<dbReference type="Gene3D" id="1.25.40.20">
    <property type="entry name" value="Ankyrin repeat-containing domain"/>
    <property type="match status" value="1"/>
</dbReference>
<feature type="signal peptide" evidence="4">
    <location>
        <begin position="1"/>
        <end position="19"/>
    </location>
</feature>
<evidence type="ECO:0000256" key="4">
    <source>
        <dbReference type="SAM" id="SignalP"/>
    </source>
</evidence>
<keyword evidence="4" id="KW-0732">Signal</keyword>
<dbReference type="GO" id="GO:0085020">
    <property type="term" value="P:protein K6-linked ubiquitination"/>
    <property type="evidence" value="ECO:0007669"/>
    <property type="project" value="TreeGrafter"/>
</dbReference>
<dbReference type="Pfam" id="PF13637">
    <property type="entry name" value="Ank_4"/>
    <property type="match status" value="1"/>
</dbReference>
<accession>A0A1Y2SEZ5</accession>
<dbReference type="GO" id="GO:0004842">
    <property type="term" value="F:ubiquitin-protein transferase activity"/>
    <property type="evidence" value="ECO:0007669"/>
    <property type="project" value="TreeGrafter"/>
</dbReference>
<dbReference type="Pfam" id="PF12796">
    <property type="entry name" value="Ank_2"/>
    <property type="match status" value="1"/>
</dbReference>
<evidence type="ECO:0000256" key="3">
    <source>
        <dbReference type="PROSITE-ProRule" id="PRU00023"/>
    </source>
</evidence>
<proteinExistence type="predicted"/>
<dbReference type="SMART" id="SM00248">
    <property type="entry name" value="ANK"/>
    <property type="match status" value="5"/>
</dbReference>
<keyword evidence="6" id="KW-1185">Reference proteome</keyword>
<dbReference type="RefSeq" id="WP_086109307.1">
    <property type="nucleotide sequence ID" value="NZ_CAWNGD010000002.1"/>
</dbReference>
<keyword evidence="2 3" id="KW-0040">ANK repeat</keyword>
<name>A0A1Y2SEZ5_9GAMM</name>
<keyword evidence="1" id="KW-0677">Repeat</keyword>
<feature type="chain" id="PRO_5013073501" evidence="4">
    <location>
        <begin position="20"/>
        <end position="244"/>
    </location>
</feature>
<dbReference type="InterPro" id="IPR036770">
    <property type="entry name" value="Ankyrin_rpt-contain_sf"/>
</dbReference>
<evidence type="ECO:0000256" key="2">
    <source>
        <dbReference type="ARBA" id="ARBA00023043"/>
    </source>
</evidence>
<dbReference type="EMBL" id="MUBJ01000010">
    <property type="protein sequence ID" value="OTA16124.1"/>
    <property type="molecule type" value="Genomic_DNA"/>
</dbReference>
<sequence length="244" mass="27523">MRKIMAFSVLLLVSVNTNAKTLNNNPDGYKKFRLDYTEMVDLANPQKLPHRVFYEKPSAGENRKWFDAVKQGDIEIIKEMIEQGQNIEAKDTGSLDQTALGWAAFIGYEDVVDYLISKKANLWATDKGDVHHILKSAVLGKNTNIVKKIHNLIKNDLDLNDQTIEDDGETLVMIAASNNRINTVKYLIEQGANLDLFTITNDVNMPSYDQSALSYACQRNLKEMKKLLIDNGAINHKTQKSSCD</sequence>
<evidence type="ECO:0000313" key="5">
    <source>
        <dbReference type="EMBL" id="OTA16124.1"/>
    </source>
</evidence>
<dbReference type="STRING" id="351656.Xvie_02167"/>
<dbReference type="OrthoDB" id="671583at2"/>
<dbReference type="PANTHER" id="PTHR24171:SF8">
    <property type="entry name" value="BRCA1-ASSOCIATED RING DOMAIN PROTEIN 1"/>
    <property type="match status" value="1"/>
</dbReference>